<proteinExistence type="predicted"/>
<gene>
    <name evidence="2" type="ORF">A2Y75_01275</name>
</gene>
<dbReference type="AlphaFoldDB" id="A0A1F2WRZ1"/>
<feature type="domain" description="Methyltransferase" evidence="1">
    <location>
        <begin position="35"/>
        <end position="187"/>
    </location>
</feature>
<reference evidence="2 3" key="1">
    <citation type="journal article" date="2016" name="Nat. Commun.">
        <title>Thousands of microbial genomes shed light on interconnected biogeochemical processes in an aquifer system.</title>
        <authorList>
            <person name="Anantharaman K."/>
            <person name="Brown C.T."/>
            <person name="Hug L.A."/>
            <person name="Sharon I."/>
            <person name="Castelle C.J."/>
            <person name="Probst A.J."/>
            <person name="Thomas B.C."/>
            <person name="Singh A."/>
            <person name="Wilkins M.J."/>
            <person name="Karaoz U."/>
            <person name="Brodie E.L."/>
            <person name="Williams K.H."/>
            <person name="Hubbard S.S."/>
            <person name="Banfield J.F."/>
        </authorList>
    </citation>
    <scope>NUCLEOTIDE SEQUENCE [LARGE SCALE GENOMIC DNA]</scope>
</reference>
<dbReference type="InterPro" id="IPR029063">
    <property type="entry name" value="SAM-dependent_MTases_sf"/>
</dbReference>
<protein>
    <submittedName>
        <fullName evidence="2">Methyltransferase type 11</fullName>
    </submittedName>
</protein>
<accession>A0A1F2WRZ1</accession>
<dbReference type="CDD" id="cd02440">
    <property type="entry name" value="AdoMet_MTases"/>
    <property type="match status" value="1"/>
</dbReference>
<evidence type="ECO:0000313" key="3">
    <source>
        <dbReference type="Proteomes" id="UP000177876"/>
    </source>
</evidence>
<dbReference type="EMBL" id="MELK01000013">
    <property type="protein sequence ID" value="OFW59595.1"/>
    <property type="molecule type" value="Genomic_DNA"/>
</dbReference>
<dbReference type="InterPro" id="IPR025714">
    <property type="entry name" value="Methyltranfer_dom"/>
</dbReference>
<dbReference type="STRING" id="1797197.A2Y75_01275"/>
<sequence>MEQEYVHGYSESEARRLHDQAQTLSGLLHADTYYKDGERVLEMGCGVGAQTRILAGNSPLAKIISADVSEDSVRQAARLLNELRCDNVEFIVADIFHLPFDEQEFDHIFICFLLEHLADTAEALSSLKRVLKKDGSITVIEGDHGSCFFHPNSPDARSAINCLIQSQASAGGDALIGRRLYPLLKEAGFREVTISPKMVYADANRPDLVEGFTKNTFTAMVEGAREKALALGLTTGKRFDKGVMDLYRTAQPEGVFCYTFFKAFALL</sequence>
<dbReference type="Gene3D" id="6.10.140.1580">
    <property type="match status" value="2"/>
</dbReference>
<dbReference type="GO" id="GO:0008168">
    <property type="term" value="F:methyltransferase activity"/>
    <property type="evidence" value="ECO:0007669"/>
    <property type="project" value="UniProtKB-KW"/>
</dbReference>
<evidence type="ECO:0000313" key="2">
    <source>
        <dbReference type="EMBL" id="OFW59595.1"/>
    </source>
</evidence>
<keyword evidence="2" id="KW-0808">Transferase</keyword>
<dbReference type="SUPFAM" id="SSF53335">
    <property type="entry name" value="S-adenosyl-L-methionine-dependent methyltransferases"/>
    <property type="match status" value="1"/>
</dbReference>
<keyword evidence="2" id="KW-0489">Methyltransferase</keyword>
<dbReference type="Pfam" id="PF13847">
    <property type="entry name" value="Methyltransf_31"/>
    <property type="match status" value="1"/>
</dbReference>
<name>A0A1F2WRZ1_9ACTN</name>
<comment type="caution">
    <text evidence="2">The sequence shown here is derived from an EMBL/GenBank/DDBJ whole genome shotgun (WGS) entry which is preliminary data.</text>
</comment>
<dbReference type="InterPro" id="IPR053173">
    <property type="entry name" value="SAM-binding_MTase"/>
</dbReference>
<organism evidence="2 3">
    <name type="scientific">Candidatus Solincola sediminis</name>
    <dbReference type="NCBI Taxonomy" id="1797199"/>
    <lineage>
        <taxon>Bacteria</taxon>
        <taxon>Bacillati</taxon>
        <taxon>Actinomycetota</taxon>
        <taxon>Candidatus Geothermincolia</taxon>
        <taxon>Candidatus Geothermincolales</taxon>
        <taxon>Candidatus Geothermincolaceae</taxon>
        <taxon>Candidatus Solincola</taxon>
    </lineage>
</organism>
<dbReference type="PANTHER" id="PTHR45128">
    <property type="entry name" value="METHYLTRANSFERASE TYPE 11"/>
    <property type="match status" value="1"/>
</dbReference>
<dbReference type="PANTHER" id="PTHR45128:SF1">
    <property type="entry name" value="S-ADENOSYLMETHIONINE-DEPENDENT METHYLTRANSFERASE RV2258C"/>
    <property type="match status" value="1"/>
</dbReference>
<dbReference type="Proteomes" id="UP000177876">
    <property type="component" value="Unassembled WGS sequence"/>
</dbReference>
<dbReference type="GO" id="GO:0032259">
    <property type="term" value="P:methylation"/>
    <property type="evidence" value="ECO:0007669"/>
    <property type="project" value="UniProtKB-KW"/>
</dbReference>
<dbReference type="Gene3D" id="3.40.50.150">
    <property type="entry name" value="Vaccinia Virus protein VP39"/>
    <property type="match status" value="1"/>
</dbReference>
<evidence type="ECO:0000259" key="1">
    <source>
        <dbReference type="Pfam" id="PF13847"/>
    </source>
</evidence>